<dbReference type="Proteomes" id="UP001149140">
    <property type="component" value="Unassembled WGS sequence"/>
</dbReference>
<reference evidence="4" key="1">
    <citation type="submission" date="2022-10" db="EMBL/GenBank/DDBJ databases">
        <title>The WGS of Solirubrobacter ginsenosidimutans DSM 21036.</title>
        <authorList>
            <person name="Jiang Z."/>
        </authorList>
    </citation>
    <scope>NUCLEOTIDE SEQUENCE</scope>
    <source>
        <strain evidence="4">DSM 21036</strain>
    </source>
</reference>
<sequence>MLIDPSPGAPAFVAGLGPSRPPAFIYSGMGAQWWGMGAELYASEPTFRAAIDHCDALWPGASLTRFFTGGLDATPMPHPADAQPAGLALQVALTELWRSRGVEPAAIVGHSFGEIAAAWAAGAISLEQALSIAYHRSRLEERVAGRGAMLAVAMSEAAAREVLPGGVTLAAVNGANAVTLAGTPAALDALAAQLEVPAKRLDVSVAYHSAEIDHLWLDFHAAVGHVGAVTPRIPLYSTVAGADVTRAGYWWRNLRETTRFDAALRRMAQDGFTVFAEIGPHPQLSALVLEAVPGSVAVSSMRRGRGQGETFTRALERVLAHAPSAAGLHRASYAAVLPS</sequence>
<dbReference type="EMBL" id="JAPDOD010000065">
    <property type="protein sequence ID" value="MDA0166411.1"/>
    <property type="molecule type" value="Genomic_DNA"/>
</dbReference>
<dbReference type="SUPFAM" id="SSF52151">
    <property type="entry name" value="FabD/lysophospholipase-like"/>
    <property type="match status" value="1"/>
</dbReference>
<evidence type="ECO:0000256" key="1">
    <source>
        <dbReference type="ARBA" id="ARBA00022450"/>
    </source>
</evidence>
<keyword evidence="1" id="KW-0596">Phosphopantetheine</keyword>
<accession>A0A9X3S7W1</accession>
<evidence type="ECO:0000256" key="2">
    <source>
        <dbReference type="ARBA" id="ARBA00022553"/>
    </source>
</evidence>
<evidence type="ECO:0000313" key="5">
    <source>
        <dbReference type="Proteomes" id="UP001149140"/>
    </source>
</evidence>
<dbReference type="Gene3D" id="3.30.70.3290">
    <property type="match status" value="1"/>
</dbReference>
<dbReference type="InterPro" id="IPR014043">
    <property type="entry name" value="Acyl_transferase_dom"/>
</dbReference>
<dbReference type="PANTHER" id="PTHR43775:SF37">
    <property type="entry name" value="SI:DKEY-61P9.11"/>
    <property type="match status" value="1"/>
</dbReference>
<keyword evidence="5" id="KW-1185">Reference proteome</keyword>
<protein>
    <submittedName>
        <fullName evidence="4">Acyltransferase domain-containing protein</fullName>
    </submittedName>
</protein>
<dbReference type="GO" id="GO:0006633">
    <property type="term" value="P:fatty acid biosynthetic process"/>
    <property type="evidence" value="ECO:0007669"/>
    <property type="project" value="TreeGrafter"/>
</dbReference>
<keyword evidence="4" id="KW-0012">Acyltransferase</keyword>
<dbReference type="SMART" id="SM00827">
    <property type="entry name" value="PKS_AT"/>
    <property type="match status" value="1"/>
</dbReference>
<dbReference type="Pfam" id="PF00698">
    <property type="entry name" value="Acyl_transf_1"/>
    <property type="match status" value="1"/>
</dbReference>
<dbReference type="InterPro" id="IPR016036">
    <property type="entry name" value="Malonyl_transacylase_ACP-bd"/>
</dbReference>
<dbReference type="RefSeq" id="WP_270045668.1">
    <property type="nucleotide sequence ID" value="NZ_JAPDOD010000065.1"/>
</dbReference>
<dbReference type="PANTHER" id="PTHR43775">
    <property type="entry name" value="FATTY ACID SYNTHASE"/>
    <property type="match status" value="1"/>
</dbReference>
<evidence type="ECO:0000313" key="4">
    <source>
        <dbReference type="EMBL" id="MDA0166411.1"/>
    </source>
</evidence>
<proteinExistence type="predicted"/>
<dbReference type="InterPro" id="IPR016035">
    <property type="entry name" value="Acyl_Trfase/lysoPLipase"/>
</dbReference>
<evidence type="ECO:0000259" key="3">
    <source>
        <dbReference type="SMART" id="SM00827"/>
    </source>
</evidence>
<dbReference type="InterPro" id="IPR001227">
    <property type="entry name" value="Ac_transferase_dom_sf"/>
</dbReference>
<keyword evidence="4" id="KW-0808">Transferase</keyword>
<dbReference type="SUPFAM" id="SSF55048">
    <property type="entry name" value="Probable ACP-binding domain of malonyl-CoA ACP transacylase"/>
    <property type="match status" value="1"/>
</dbReference>
<dbReference type="InterPro" id="IPR050091">
    <property type="entry name" value="PKS_NRPS_Biosynth_Enz"/>
</dbReference>
<dbReference type="Gene3D" id="3.40.366.10">
    <property type="entry name" value="Malonyl-Coenzyme A Acyl Carrier Protein, domain 2"/>
    <property type="match status" value="1"/>
</dbReference>
<organism evidence="4 5">
    <name type="scientific">Solirubrobacter ginsenosidimutans</name>
    <dbReference type="NCBI Taxonomy" id="490573"/>
    <lineage>
        <taxon>Bacteria</taxon>
        <taxon>Bacillati</taxon>
        <taxon>Actinomycetota</taxon>
        <taxon>Thermoleophilia</taxon>
        <taxon>Solirubrobacterales</taxon>
        <taxon>Solirubrobacteraceae</taxon>
        <taxon>Solirubrobacter</taxon>
    </lineage>
</organism>
<dbReference type="AlphaFoldDB" id="A0A9X3S7W1"/>
<name>A0A9X3S7W1_9ACTN</name>
<comment type="caution">
    <text evidence="4">The sequence shown here is derived from an EMBL/GenBank/DDBJ whole genome shotgun (WGS) entry which is preliminary data.</text>
</comment>
<keyword evidence="2" id="KW-0597">Phosphoprotein</keyword>
<gene>
    <name evidence="4" type="ORF">OM076_39470</name>
</gene>
<feature type="domain" description="Malonyl-CoA:ACP transacylase (MAT)" evidence="3">
    <location>
        <begin position="25"/>
        <end position="305"/>
    </location>
</feature>
<dbReference type="GO" id="GO:0004312">
    <property type="term" value="F:fatty acid synthase activity"/>
    <property type="evidence" value="ECO:0007669"/>
    <property type="project" value="TreeGrafter"/>
</dbReference>